<dbReference type="SUPFAM" id="SSF52091">
    <property type="entry name" value="SpoIIaa-like"/>
    <property type="match status" value="1"/>
</dbReference>
<evidence type="ECO:0008006" key="3">
    <source>
        <dbReference type="Google" id="ProtNLM"/>
    </source>
</evidence>
<name>A0A3B1BTA8_9ZZZZ</name>
<sequence>MTKKPTDTSKTNKTTRLGHDPFSETDLSINNNDISQAVDIESDQQCAESKSDRGILSLPSKFSIASVEEVYKNMSSLLTQKQNLIEINAEKIESVDTAAIQMLYAFTAQANILGINTRWKPRSKIINDAAKILNINISIDSD</sequence>
<dbReference type="AlphaFoldDB" id="A0A3B1BTA8"/>
<organism evidence="2">
    <name type="scientific">hydrothermal vent metagenome</name>
    <dbReference type="NCBI Taxonomy" id="652676"/>
    <lineage>
        <taxon>unclassified sequences</taxon>
        <taxon>metagenomes</taxon>
        <taxon>ecological metagenomes</taxon>
    </lineage>
</organism>
<dbReference type="EMBL" id="UOFZ01000145">
    <property type="protein sequence ID" value="VAX13920.1"/>
    <property type="molecule type" value="Genomic_DNA"/>
</dbReference>
<evidence type="ECO:0000256" key="1">
    <source>
        <dbReference type="SAM" id="MobiDB-lite"/>
    </source>
</evidence>
<feature type="region of interest" description="Disordered" evidence="1">
    <location>
        <begin position="1"/>
        <end position="28"/>
    </location>
</feature>
<accession>A0A3B1BTA8</accession>
<protein>
    <recommendedName>
        <fullName evidence="3">STAS domain-containing protein</fullName>
    </recommendedName>
</protein>
<gene>
    <name evidence="2" type="ORF">MNBD_GAMMA24-396</name>
</gene>
<reference evidence="2" key="1">
    <citation type="submission" date="2018-06" db="EMBL/GenBank/DDBJ databases">
        <authorList>
            <person name="Zhirakovskaya E."/>
        </authorList>
    </citation>
    <scope>NUCLEOTIDE SEQUENCE</scope>
</reference>
<proteinExistence type="predicted"/>
<dbReference type="InterPro" id="IPR036513">
    <property type="entry name" value="STAS_dom_sf"/>
</dbReference>
<evidence type="ECO:0000313" key="2">
    <source>
        <dbReference type="EMBL" id="VAX13920.1"/>
    </source>
</evidence>